<reference evidence="1 2" key="1">
    <citation type="journal article" date="2021" name="Plant Biotechnol. J.">
        <title>Multi-omics assisted identification of the key and species-specific regulatory components of drought-tolerant mechanisms in Gossypium stocksii.</title>
        <authorList>
            <person name="Yu D."/>
            <person name="Ke L."/>
            <person name="Zhang D."/>
            <person name="Wu Y."/>
            <person name="Sun Y."/>
            <person name="Mei J."/>
            <person name="Sun J."/>
            <person name="Sun Y."/>
        </authorList>
    </citation>
    <scope>NUCLEOTIDE SEQUENCE [LARGE SCALE GENOMIC DNA]</scope>
    <source>
        <strain evidence="2">cv. E1</strain>
        <tissue evidence="1">Leaf</tissue>
    </source>
</reference>
<dbReference type="AlphaFoldDB" id="A0A9D3VHT6"/>
<proteinExistence type="predicted"/>
<evidence type="ECO:0000313" key="2">
    <source>
        <dbReference type="Proteomes" id="UP000828251"/>
    </source>
</evidence>
<gene>
    <name evidence="1" type="ORF">J1N35_021995</name>
</gene>
<evidence type="ECO:0000313" key="1">
    <source>
        <dbReference type="EMBL" id="KAH1082234.1"/>
    </source>
</evidence>
<keyword evidence="2" id="KW-1185">Reference proteome</keyword>
<organism evidence="1 2">
    <name type="scientific">Gossypium stocksii</name>
    <dbReference type="NCBI Taxonomy" id="47602"/>
    <lineage>
        <taxon>Eukaryota</taxon>
        <taxon>Viridiplantae</taxon>
        <taxon>Streptophyta</taxon>
        <taxon>Embryophyta</taxon>
        <taxon>Tracheophyta</taxon>
        <taxon>Spermatophyta</taxon>
        <taxon>Magnoliopsida</taxon>
        <taxon>eudicotyledons</taxon>
        <taxon>Gunneridae</taxon>
        <taxon>Pentapetalae</taxon>
        <taxon>rosids</taxon>
        <taxon>malvids</taxon>
        <taxon>Malvales</taxon>
        <taxon>Malvaceae</taxon>
        <taxon>Malvoideae</taxon>
        <taxon>Gossypium</taxon>
    </lineage>
</organism>
<accession>A0A9D3VHT6</accession>
<protein>
    <submittedName>
        <fullName evidence="1">Uncharacterized protein</fullName>
    </submittedName>
</protein>
<dbReference type="OrthoDB" id="10494991at2759"/>
<comment type="caution">
    <text evidence="1">The sequence shown here is derived from an EMBL/GenBank/DDBJ whole genome shotgun (WGS) entry which is preliminary data.</text>
</comment>
<name>A0A9D3VHT6_9ROSI</name>
<dbReference type="Proteomes" id="UP000828251">
    <property type="component" value="Unassembled WGS sequence"/>
</dbReference>
<dbReference type="EMBL" id="JAIQCV010000007">
    <property type="protein sequence ID" value="KAH1082234.1"/>
    <property type="molecule type" value="Genomic_DNA"/>
</dbReference>
<sequence length="308" mass="35635">MESQGGDENAMRLQDKVQLLAVEKVTKSQEKGVIADKEVHGRCNIQDEILKSARKTSWKRINSARVMGHYNAESIMRKRKSTELDARECDEEKTYEDIVKRVKYDGQVSKSKEGSQSECLMEFAKDVGPRTALSVVDHFPLLISTNNRTSYNRSPQFKFEAWWTLEESIEREIKKSRESSNGLISEKLERLQVSLTSWASSIKNGRDGLKGKLTKELGILMKSERDDDIMEKLIDTRIRLNMEIDKDEMYWEQRARANWLQLGDKDSAFFHKHASTRKRINTINRLESVEGQEIFDELAINEAASNYF</sequence>